<name>A0A2M9ZEZ9_9LEPT</name>
<evidence type="ECO:0000313" key="1">
    <source>
        <dbReference type="EMBL" id="PJZ67011.1"/>
    </source>
</evidence>
<dbReference type="EMBL" id="NPDT01000001">
    <property type="protein sequence ID" value="PJZ67011.1"/>
    <property type="molecule type" value="Genomic_DNA"/>
</dbReference>
<dbReference type="AlphaFoldDB" id="A0A2M9ZEZ9"/>
<reference evidence="1 2" key="1">
    <citation type="submission" date="2017-07" db="EMBL/GenBank/DDBJ databases">
        <title>Leptospira spp. isolated from tropical soils.</title>
        <authorList>
            <person name="Thibeaux R."/>
            <person name="Iraola G."/>
            <person name="Ferres I."/>
            <person name="Bierque E."/>
            <person name="Girault D."/>
            <person name="Soupe-Gilbert M.-E."/>
            <person name="Picardeau M."/>
            <person name="Goarant C."/>
        </authorList>
    </citation>
    <scope>NUCLEOTIDE SEQUENCE [LARGE SCALE GENOMIC DNA]</scope>
    <source>
        <strain evidence="1 2">FH2-C-A2</strain>
    </source>
</reference>
<accession>A0A2M9ZEZ9</accession>
<protein>
    <submittedName>
        <fullName evidence="1">Uncharacterized protein</fullName>
    </submittedName>
</protein>
<organism evidence="1 2">
    <name type="scientific">Leptospira wolffii</name>
    <dbReference type="NCBI Taxonomy" id="409998"/>
    <lineage>
        <taxon>Bacteria</taxon>
        <taxon>Pseudomonadati</taxon>
        <taxon>Spirochaetota</taxon>
        <taxon>Spirochaetia</taxon>
        <taxon>Leptospirales</taxon>
        <taxon>Leptospiraceae</taxon>
        <taxon>Leptospira</taxon>
    </lineage>
</organism>
<dbReference type="Proteomes" id="UP000231912">
    <property type="component" value="Unassembled WGS sequence"/>
</dbReference>
<comment type="caution">
    <text evidence="1">The sequence shown here is derived from an EMBL/GenBank/DDBJ whole genome shotgun (WGS) entry which is preliminary data.</text>
</comment>
<proteinExistence type="predicted"/>
<gene>
    <name evidence="1" type="ORF">CH371_02720</name>
</gene>
<sequence>MIAVTIKLFSSINSFPLVFRSVYIRLFLTGNLLVFPLRSRLIVQELSSILIFFRILINKPGI</sequence>
<evidence type="ECO:0000313" key="2">
    <source>
        <dbReference type="Proteomes" id="UP000231912"/>
    </source>
</evidence>